<sequence length="262" mass="28868">MDPSTRSVIISLQLENHGLKEDIVELKAECEALRAEIGNSYLVPRRRLLYELYELCLNLPLGATRTRIAALQQKLATKSPKDELPPPASKEGEGDPAAVLEKPELRRAEPLPSSKESHKTPKNKPRSSRKKRSPSSKKHRPNEPTPKKLDFKQETDASHPDPEPSSRPKPSKARHLKDPWVKGSSFDSCWRFCATLAGPSPETKLSAPEEKQRSSDSIPLGYSPGDSQQVSPNSSNRGDTSTSHRGDDSSTNNRGSEGSMCS</sequence>
<feature type="coiled-coil region" evidence="1">
    <location>
        <begin position="9"/>
        <end position="36"/>
    </location>
</feature>
<feature type="compositionally biased region" description="Basic and acidic residues" evidence="2">
    <location>
        <begin position="101"/>
        <end position="119"/>
    </location>
</feature>
<evidence type="ECO:0000256" key="1">
    <source>
        <dbReference type="SAM" id="Coils"/>
    </source>
</evidence>
<protein>
    <submittedName>
        <fullName evidence="3">Uncharacterized protein</fullName>
    </submittedName>
</protein>
<keyword evidence="1" id="KW-0175">Coiled coil</keyword>
<feature type="compositionally biased region" description="Polar residues" evidence="2">
    <location>
        <begin position="249"/>
        <end position="262"/>
    </location>
</feature>
<proteinExistence type="predicted"/>
<dbReference type="OrthoDB" id="10528308at2759"/>
<feature type="non-terminal residue" evidence="3">
    <location>
        <position position="262"/>
    </location>
</feature>
<evidence type="ECO:0000256" key="2">
    <source>
        <dbReference type="SAM" id="MobiDB-lite"/>
    </source>
</evidence>
<reference evidence="3 4" key="1">
    <citation type="submission" date="2016-02" db="EMBL/GenBank/DDBJ databases">
        <title>Genome analysis of coral dinoflagellate symbionts highlights evolutionary adaptations to a symbiotic lifestyle.</title>
        <authorList>
            <person name="Aranda M."/>
            <person name="Li Y."/>
            <person name="Liew Y.J."/>
            <person name="Baumgarten S."/>
            <person name="Simakov O."/>
            <person name="Wilson M."/>
            <person name="Piel J."/>
            <person name="Ashoor H."/>
            <person name="Bougouffa S."/>
            <person name="Bajic V.B."/>
            <person name="Ryu T."/>
            <person name="Ravasi T."/>
            <person name="Bayer T."/>
            <person name="Micklem G."/>
            <person name="Kim H."/>
            <person name="Bhak J."/>
            <person name="Lajeunesse T.C."/>
            <person name="Voolstra C.R."/>
        </authorList>
    </citation>
    <scope>NUCLEOTIDE SEQUENCE [LARGE SCALE GENOMIC DNA]</scope>
    <source>
        <strain evidence="3 4">CCMP2467</strain>
    </source>
</reference>
<organism evidence="3 4">
    <name type="scientific">Symbiodinium microadriaticum</name>
    <name type="common">Dinoflagellate</name>
    <name type="synonym">Zooxanthella microadriatica</name>
    <dbReference type="NCBI Taxonomy" id="2951"/>
    <lineage>
        <taxon>Eukaryota</taxon>
        <taxon>Sar</taxon>
        <taxon>Alveolata</taxon>
        <taxon>Dinophyceae</taxon>
        <taxon>Suessiales</taxon>
        <taxon>Symbiodiniaceae</taxon>
        <taxon>Symbiodinium</taxon>
    </lineage>
</organism>
<accession>A0A1Q9BU71</accession>
<dbReference type="EMBL" id="LSRX01004189">
    <property type="protein sequence ID" value="OLP74150.1"/>
    <property type="molecule type" value="Genomic_DNA"/>
</dbReference>
<feature type="region of interest" description="Disordered" evidence="2">
    <location>
        <begin position="76"/>
        <end position="184"/>
    </location>
</feature>
<evidence type="ECO:0000313" key="4">
    <source>
        <dbReference type="Proteomes" id="UP000186817"/>
    </source>
</evidence>
<dbReference type="Proteomes" id="UP000186817">
    <property type="component" value="Unassembled WGS sequence"/>
</dbReference>
<keyword evidence="4" id="KW-1185">Reference proteome</keyword>
<dbReference type="AlphaFoldDB" id="A0A1Q9BU71"/>
<comment type="caution">
    <text evidence="3">The sequence shown here is derived from an EMBL/GenBank/DDBJ whole genome shotgun (WGS) entry which is preliminary data.</text>
</comment>
<feature type="compositionally biased region" description="Basic residues" evidence="2">
    <location>
        <begin position="120"/>
        <end position="140"/>
    </location>
</feature>
<feature type="region of interest" description="Disordered" evidence="2">
    <location>
        <begin position="197"/>
        <end position="262"/>
    </location>
</feature>
<gene>
    <name evidence="3" type="ORF">AK812_SmicGene46395</name>
</gene>
<feature type="compositionally biased region" description="Polar residues" evidence="2">
    <location>
        <begin position="225"/>
        <end position="241"/>
    </location>
</feature>
<evidence type="ECO:0000313" key="3">
    <source>
        <dbReference type="EMBL" id="OLP74150.1"/>
    </source>
</evidence>
<name>A0A1Q9BU71_SYMMI</name>
<feature type="compositionally biased region" description="Basic and acidic residues" evidence="2">
    <location>
        <begin position="141"/>
        <end position="166"/>
    </location>
</feature>